<comment type="subunit">
    <text evidence="3 7">Homooligomer.</text>
</comment>
<name>A0A2H3GCI3_FUSOX</name>
<comment type="caution">
    <text evidence="9">The sequence shown here is derived from an EMBL/GenBank/DDBJ whole genome shotgun (WGS) entry which is preliminary data.</text>
</comment>
<proteinExistence type="inferred from homology"/>
<feature type="transmembrane region" description="Helical" evidence="7">
    <location>
        <begin position="578"/>
        <end position="596"/>
    </location>
</feature>
<dbReference type="EMBL" id="MABQ02000010">
    <property type="protein sequence ID" value="PCD25358.1"/>
    <property type="molecule type" value="Genomic_DNA"/>
</dbReference>
<comment type="similarity">
    <text evidence="2 7">Belongs to the TPT transporter family. SLC35D subfamily.</text>
</comment>
<evidence type="ECO:0000256" key="1">
    <source>
        <dbReference type="ARBA" id="ARBA00003420"/>
    </source>
</evidence>
<dbReference type="InterPro" id="IPR050186">
    <property type="entry name" value="TPT_transporter"/>
</dbReference>
<dbReference type="Pfam" id="PF18922">
    <property type="entry name" value="DUF5672"/>
    <property type="match status" value="1"/>
</dbReference>
<feature type="transmembrane region" description="Helical" evidence="7">
    <location>
        <begin position="513"/>
        <end position="532"/>
    </location>
</feature>
<keyword evidence="7" id="KW-0256">Endoplasmic reticulum</keyword>
<keyword evidence="7" id="KW-0968">Cytoplasmic vesicle</keyword>
<evidence type="ECO:0000313" key="10">
    <source>
        <dbReference type="Proteomes" id="UP000219602"/>
    </source>
</evidence>
<feature type="transmembrane region" description="Helical" evidence="7">
    <location>
        <begin position="640"/>
        <end position="659"/>
    </location>
</feature>
<keyword evidence="7" id="KW-0813">Transport</keyword>
<dbReference type="STRING" id="327505.A0A2H3GCI3"/>
<dbReference type="InterPro" id="IPR043729">
    <property type="entry name" value="DUF5672"/>
</dbReference>
<feature type="transmembrane region" description="Helical" evidence="7">
    <location>
        <begin position="544"/>
        <end position="566"/>
    </location>
</feature>
<keyword evidence="5 7" id="KW-1133">Transmembrane helix</keyword>
<dbReference type="PANTHER" id="PTHR11132">
    <property type="entry name" value="SOLUTE CARRIER FAMILY 35"/>
    <property type="match status" value="1"/>
</dbReference>
<dbReference type="AlphaFoldDB" id="A0A2H3GCI3"/>
<dbReference type="GO" id="GO:0000139">
    <property type="term" value="C:Golgi membrane"/>
    <property type="evidence" value="ECO:0007669"/>
    <property type="project" value="UniProtKB-SubCell"/>
</dbReference>
<organism evidence="9 10">
    <name type="scientific">Fusarium oxysporum f. sp. radicis-cucumerinum</name>
    <dbReference type="NCBI Taxonomy" id="327505"/>
    <lineage>
        <taxon>Eukaryota</taxon>
        <taxon>Fungi</taxon>
        <taxon>Dikarya</taxon>
        <taxon>Ascomycota</taxon>
        <taxon>Pezizomycotina</taxon>
        <taxon>Sordariomycetes</taxon>
        <taxon>Hypocreomycetidae</taxon>
        <taxon>Hypocreales</taxon>
        <taxon>Nectriaceae</taxon>
        <taxon>Fusarium</taxon>
        <taxon>Fusarium oxysporum species complex</taxon>
    </lineage>
</organism>
<reference evidence="9 10" key="1">
    <citation type="journal article" date="2016" name="Environ. Microbiol.">
        <title>Effector profiles distinguish formae speciales of Fusarium oxysporum.</title>
        <authorList>
            <person name="van Dam P."/>
            <person name="Fokkens L."/>
            <person name="Schmidt S.M."/>
            <person name="Linmans J.H."/>
            <person name="Kistler H.C."/>
            <person name="Ma L.J."/>
            <person name="Rep M."/>
        </authorList>
    </citation>
    <scope>NUCLEOTIDE SEQUENCE [LARGE SCALE GENOMIC DNA]</scope>
    <source>
        <strain evidence="9 10">Forc016</strain>
    </source>
</reference>
<feature type="domain" description="DUF5672" evidence="8">
    <location>
        <begin position="131"/>
        <end position="273"/>
    </location>
</feature>
<evidence type="ECO:0000256" key="2">
    <source>
        <dbReference type="ARBA" id="ARBA00010425"/>
    </source>
</evidence>
<dbReference type="GO" id="GO:0005789">
    <property type="term" value="C:endoplasmic reticulum membrane"/>
    <property type="evidence" value="ECO:0007669"/>
    <property type="project" value="UniProtKB-SubCell"/>
</dbReference>
<dbReference type="Proteomes" id="UP000219602">
    <property type="component" value="Chromosome 12"/>
</dbReference>
<evidence type="ECO:0000256" key="6">
    <source>
        <dbReference type="ARBA" id="ARBA00023136"/>
    </source>
</evidence>
<evidence type="ECO:0000313" key="9">
    <source>
        <dbReference type="EMBL" id="PCD25358.1"/>
    </source>
</evidence>
<sequence>MMSPFVKSKIRSDSLRTPLIATIALLFAWFIALIVLPQCKPAITSGLTNARQNLPSISIDWSPNNDPRKNYNASKVALIIEPEPLPLLVPLILHMIGVVPPDWRFVFIGSQKSVWTVGRTFGIQVQQGLGKIELMQLPQPWRIRSREDRSRLLTDTRFYDEFLPGVERLLMFSSDSILCANSELSMNDWLDWTWAGATDNRENKNFAVYGDLSLRRVSAIKQILSFQSRYNDSAGEDSWFGTRLEVLPDAKVAMTSDRPFAVQNNITSKPMGYNLQTRGNLVDQDVWKYPEARKEAMEYCPELHIILNMKLEKERCPGDNLIVADSKLYSVPEAASSSSSSTVHSPLPPFKIEDDYDFGRRPSDFELNDLFHDEEPLLSEHTQDVREKELEQPVSRSSSSAMKSTFWTLVFTNKAILSGPSLKHAQLSFAAFHFSITGLVLFTLSRPRFTFFTPKSVAIRQMIPLSTVMALNVIFPNLSLAYSSVPFYQISRILITPCVAAMNFVLYRACLPFYACMALVPACVGVGMVSYFDTKATSASAATTGLLGVVFAFLGIFFSSLYTVWLESYRRRLSMTSMQLLLNQAPLSAFLLLYFIPFVDKAPAQADLSLNLWVLILMSGIFAALVNVSQFFIIAEMGPVTSTVVAHGKTCIIVAIGWYISGRDVVDKCIFGLMVALLGIIL</sequence>
<keyword evidence="6 7" id="KW-0472">Membrane</keyword>
<reference evidence="9 10" key="2">
    <citation type="journal article" date="2017" name="Sci. Rep.">
        <title>A mobile pathogenicity chromosome in Fusarium oxysporum for infection of multiple cucurbit species.</title>
        <authorList>
            <person name="van Dam P."/>
            <person name="Fokkens L."/>
            <person name="Ayukawa Y."/>
            <person name="van der Gragt M."/>
            <person name="Ter Horst A."/>
            <person name="Brankovics B."/>
            <person name="Houterman P.M."/>
            <person name="Arie T."/>
            <person name="Rep M."/>
        </authorList>
    </citation>
    <scope>NUCLEOTIDE SEQUENCE [LARGE SCALE GENOMIC DNA]</scope>
    <source>
        <strain evidence="9 10">Forc016</strain>
    </source>
</reference>
<comment type="function">
    <text evidence="1 7">Involved in the import of GDP-mannose from the cytoplasm into the Golgi lumen.</text>
</comment>
<dbReference type="GO" id="GO:0030659">
    <property type="term" value="C:cytoplasmic vesicle membrane"/>
    <property type="evidence" value="ECO:0007669"/>
    <property type="project" value="UniProtKB-SubCell"/>
</dbReference>
<gene>
    <name evidence="9" type="ORF">AU210_014465</name>
</gene>
<feature type="transmembrane region" description="Helical" evidence="7">
    <location>
        <begin position="608"/>
        <end position="628"/>
    </location>
</feature>
<keyword evidence="7" id="KW-0762">Sugar transport</keyword>
<feature type="transmembrane region" description="Helical" evidence="7">
    <location>
        <begin position="427"/>
        <end position="445"/>
    </location>
</feature>
<evidence type="ECO:0000256" key="5">
    <source>
        <dbReference type="ARBA" id="ARBA00022989"/>
    </source>
</evidence>
<evidence type="ECO:0000256" key="3">
    <source>
        <dbReference type="ARBA" id="ARBA00011182"/>
    </source>
</evidence>
<evidence type="ECO:0000259" key="8">
    <source>
        <dbReference type="Pfam" id="PF18922"/>
    </source>
</evidence>
<evidence type="ECO:0000256" key="4">
    <source>
        <dbReference type="ARBA" id="ARBA00022692"/>
    </source>
</evidence>
<protein>
    <recommendedName>
        <fullName evidence="7">GDP-mannose transporter</fullName>
        <shortName evidence="7">GMT</shortName>
    </recommendedName>
</protein>
<keyword evidence="7" id="KW-0333">Golgi apparatus</keyword>
<evidence type="ECO:0000256" key="7">
    <source>
        <dbReference type="RuleBase" id="RU367097"/>
    </source>
</evidence>
<keyword evidence="4 7" id="KW-0812">Transmembrane</keyword>
<comment type="subcellular location">
    <subcellularLocation>
        <location evidence="7">Golgi apparatus membrane</location>
        <topology evidence="7">Multi-pass membrane protein</topology>
    </subcellularLocation>
    <subcellularLocation>
        <location evidence="7">Cytoplasmic vesicle membrane</location>
        <topology evidence="7">Multi-pass membrane protein</topology>
    </subcellularLocation>
    <subcellularLocation>
        <location evidence="7">Endoplasmic reticulum membrane</location>
        <topology evidence="7">Multi-pass membrane protein</topology>
    </subcellularLocation>
</comment>
<accession>A0A2H3GCI3</accession>